<evidence type="ECO:0000256" key="5">
    <source>
        <dbReference type="ARBA" id="ARBA00022842"/>
    </source>
</evidence>
<feature type="binding site" evidence="8">
    <location>
        <position position="8"/>
    </location>
    <ligand>
        <name>Mg(2+)</name>
        <dbReference type="ChEBI" id="CHEBI:18420"/>
    </ligand>
</feature>
<dbReference type="InterPro" id="IPR037143">
    <property type="entry name" value="4-PPantetheinyl_Trfase_dom_sf"/>
</dbReference>
<reference evidence="10" key="1">
    <citation type="submission" date="2016-08" db="EMBL/GenBank/DDBJ databases">
        <title>Complete Genome Seqeunce of Paenibacillus sp. BIHB 4019 from tea rhizoplane.</title>
        <authorList>
            <person name="Thakur R."/>
            <person name="Swarnkar M.K."/>
            <person name="Gulati A."/>
        </authorList>
    </citation>
    <scope>NUCLEOTIDE SEQUENCE [LARGE SCALE GENOMIC DNA]</scope>
    <source>
        <strain evidence="10">BIHB4019</strain>
    </source>
</reference>
<keyword evidence="2 8" id="KW-0808">Transferase</keyword>
<dbReference type="NCBIfam" id="TIGR00556">
    <property type="entry name" value="pantethn_trn"/>
    <property type="match status" value="1"/>
</dbReference>
<dbReference type="Gene3D" id="3.90.470.20">
    <property type="entry name" value="4'-phosphopantetheinyl transferase domain"/>
    <property type="match status" value="1"/>
</dbReference>
<evidence type="ECO:0000259" key="9">
    <source>
        <dbReference type="Pfam" id="PF01648"/>
    </source>
</evidence>
<sequence length="131" mass="14056">MIVGIGHDITDMNRMQAILAGSSARRFLQRILTEPELKLGEGYEGKRKVQFASGRFAAKEAVVKAFGCGIGGIIGFGDINILRSESGKPECVLSEGAWHRLGLSAAAIRIHITITHDRELASAVAIVEQLA</sequence>
<dbReference type="GO" id="GO:0006633">
    <property type="term" value="P:fatty acid biosynthetic process"/>
    <property type="evidence" value="ECO:0007669"/>
    <property type="project" value="UniProtKB-UniRule"/>
</dbReference>
<evidence type="ECO:0000256" key="2">
    <source>
        <dbReference type="ARBA" id="ARBA00022679"/>
    </source>
</evidence>
<evidence type="ECO:0000256" key="7">
    <source>
        <dbReference type="ARBA" id="ARBA00023160"/>
    </source>
</evidence>
<evidence type="ECO:0000256" key="4">
    <source>
        <dbReference type="ARBA" id="ARBA00022832"/>
    </source>
</evidence>
<gene>
    <name evidence="8" type="primary">acpS</name>
    <name evidence="10" type="ORF">BBD42_02200</name>
</gene>
<keyword evidence="6 8" id="KW-0443">Lipid metabolism</keyword>
<dbReference type="AlphaFoldDB" id="A0A1B2DCG6"/>
<protein>
    <recommendedName>
        <fullName evidence="8">Holo-[acyl-carrier-protein] synthase</fullName>
        <shortName evidence="8">Holo-ACP synthase</shortName>
        <ecNumber evidence="8">2.7.8.7</ecNumber>
    </recommendedName>
    <alternativeName>
        <fullName evidence="8">4'-phosphopantetheinyl transferase AcpS</fullName>
    </alternativeName>
</protein>
<evidence type="ECO:0000256" key="8">
    <source>
        <dbReference type="HAMAP-Rule" id="MF_00101"/>
    </source>
</evidence>
<comment type="catalytic activity">
    <reaction evidence="8">
        <text>apo-[ACP] + CoA = holo-[ACP] + adenosine 3',5'-bisphosphate + H(+)</text>
        <dbReference type="Rhea" id="RHEA:12068"/>
        <dbReference type="Rhea" id="RHEA-COMP:9685"/>
        <dbReference type="Rhea" id="RHEA-COMP:9690"/>
        <dbReference type="ChEBI" id="CHEBI:15378"/>
        <dbReference type="ChEBI" id="CHEBI:29999"/>
        <dbReference type="ChEBI" id="CHEBI:57287"/>
        <dbReference type="ChEBI" id="CHEBI:58343"/>
        <dbReference type="ChEBI" id="CHEBI:64479"/>
        <dbReference type="EC" id="2.7.8.7"/>
    </reaction>
</comment>
<comment type="subcellular location">
    <subcellularLocation>
        <location evidence="8">Cytoplasm</location>
    </subcellularLocation>
</comment>
<comment type="cofactor">
    <cofactor evidence="8">
        <name>Mg(2+)</name>
        <dbReference type="ChEBI" id="CHEBI:18420"/>
    </cofactor>
</comment>
<dbReference type="InterPro" id="IPR004568">
    <property type="entry name" value="Ppantetheine-prot_Trfase_dom"/>
</dbReference>
<evidence type="ECO:0000313" key="10">
    <source>
        <dbReference type="EMBL" id="ANY65414.1"/>
    </source>
</evidence>
<name>A0A1B2DCG6_9BACL</name>
<keyword evidence="4 8" id="KW-0276">Fatty acid metabolism</keyword>
<dbReference type="SUPFAM" id="SSF56214">
    <property type="entry name" value="4'-phosphopantetheinyl transferase"/>
    <property type="match status" value="1"/>
</dbReference>
<dbReference type="EC" id="2.7.8.7" evidence="8"/>
<dbReference type="GO" id="GO:0005737">
    <property type="term" value="C:cytoplasm"/>
    <property type="evidence" value="ECO:0007669"/>
    <property type="project" value="UniProtKB-SubCell"/>
</dbReference>
<evidence type="ECO:0000256" key="3">
    <source>
        <dbReference type="ARBA" id="ARBA00022723"/>
    </source>
</evidence>
<dbReference type="RefSeq" id="WP_099516811.1">
    <property type="nucleotide sequence ID" value="NZ_CP016808.1"/>
</dbReference>
<dbReference type="Pfam" id="PF01648">
    <property type="entry name" value="ACPS"/>
    <property type="match status" value="1"/>
</dbReference>
<accession>A0A1B2DCG6</accession>
<comment type="similarity">
    <text evidence="8">Belongs to the P-Pant transferase superfamily. AcpS family.</text>
</comment>
<keyword evidence="8" id="KW-0963">Cytoplasm</keyword>
<evidence type="ECO:0000256" key="6">
    <source>
        <dbReference type="ARBA" id="ARBA00023098"/>
    </source>
</evidence>
<keyword evidence="7 8" id="KW-0275">Fatty acid biosynthesis</keyword>
<proteinExistence type="inferred from homology"/>
<dbReference type="HAMAP" id="MF_00101">
    <property type="entry name" value="AcpS"/>
    <property type="match status" value="1"/>
</dbReference>
<keyword evidence="5 8" id="KW-0460">Magnesium</keyword>
<evidence type="ECO:0000256" key="1">
    <source>
        <dbReference type="ARBA" id="ARBA00022516"/>
    </source>
</evidence>
<comment type="function">
    <text evidence="8">Transfers the 4'-phosphopantetheine moiety from coenzyme A to a Ser of acyl-carrier-protein.</text>
</comment>
<dbReference type="EMBL" id="CP016808">
    <property type="protein sequence ID" value="ANY65414.1"/>
    <property type="molecule type" value="Genomic_DNA"/>
</dbReference>
<dbReference type="GO" id="GO:0000287">
    <property type="term" value="F:magnesium ion binding"/>
    <property type="evidence" value="ECO:0007669"/>
    <property type="project" value="UniProtKB-UniRule"/>
</dbReference>
<keyword evidence="1 8" id="KW-0444">Lipid biosynthesis</keyword>
<feature type="binding site" evidence="8">
    <location>
        <position position="60"/>
    </location>
    <ligand>
        <name>Mg(2+)</name>
        <dbReference type="ChEBI" id="CHEBI:18420"/>
    </ligand>
</feature>
<keyword evidence="3 8" id="KW-0479">Metal-binding</keyword>
<feature type="domain" description="4'-phosphopantetheinyl transferase" evidence="9">
    <location>
        <begin position="4"/>
        <end position="95"/>
    </location>
</feature>
<dbReference type="NCBIfam" id="TIGR00516">
    <property type="entry name" value="acpS"/>
    <property type="match status" value="1"/>
</dbReference>
<dbReference type="InterPro" id="IPR002582">
    <property type="entry name" value="ACPS"/>
</dbReference>
<dbReference type="InterPro" id="IPR008278">
    <property type="entry name" value="4-PPantetheinyl_Trfase_dom"/>
</dbReference>
<organism evidence="10">
    <name type="scientific">Paenibacillus sp. BIHB 4019</name>
    <dbReference type="NCBI Taxonomy" id="1870819"/>
    <lineage>
        <taxon>Bacteria</taxon>
        <taxon>Bacillati</taxon>
        <taxon>Bacillota</taxon>
        <taxon>Bacilli</taxon>
        <taxon>Bacillales</taxon>
        <taxon>Paenibacillaceae</taxon>
        <taxon>Paenibacillus</taxon>
    </lineage>
</organism>
<dbReference type="GO" id="GO:0008897">
    <property type="term" value="F:holo-[acyl-carrier-protein] synthase activity"/>
    <property type="evidence" value="ECO:0007669"/>
    <property type="project" value="UniProtKB-UniRule"/>
</dbReference>